<dbReference type="EMBL" id="JAPDMQ010000108">
    <property type="protein sequence ID" value="KAK0534839.1"/>
    <property type="molecule type" value="Genomic_DNA"/>
</dbReference>
<comment type="caution">
    <text evidence="1">The sequence shown here is derived from an EMBL/GenBank/DDBJ whole genome shotgun (WGS) entry which is preliminary data.</text>
</comment>
<name>A0AAN6GHV2_9BASI</name>
<sequence>MTALFQQYSHHHFQALPNILKAADNFDKYGGISKLNDGLFEVVHRNPIAATRFGIQLLHRHSNLKSGEVLLAWDGTTFPIRLADVAGGQLANIVPTIWGLKPGSADFVPLEFAFVTAQTCLMPTLDSDLARDVAVLLHAHGLERMLGLAILPQGEQVGLEATFGRANVVMSAQAFNPMSKRVEVLWRMPVPDKRRRCIQQCVQECVIVEDWPHSPLHDGE</sequence>
<organism evidence="1 2">
    <name type="scientific">Tilletia horrida</name>
    <dbReference type="NCBI Taxonomy" id="155126"/>
    <lineage>
        <taxon>Eukaryota</taxon>
        <taxon>Fungi</taxon>
        <taxon>Dikarya</taxon>
        <taxon>Basidiomycota</taxon>
        <taxon>Ustilaginomycotina</taxon>
        <taxon>Exobasidiomycetes</taxon>
        <taxon>Tilletiales</taxon>
        <taxon>Tilletiaceae</taxon>
        <taxon>Tilletia</taxon>
    </lineage>
</organism>
<reference evidence="1" key="1">
    <citation type="journal article" date="2023" name="PhytoFront">
        <title>Draft Genome Resources of Seven Strains of Tilletia horrida, Causal Agent of Kernel Smut of Rice.</title>
        <authorList>
            <person name="Khanal S."/>
            <person name="Antony Babu S."/>
            <person name="Zhou X.G."/>
        </authorList>
    </citation>
    <scope>NUCLEOTIDE SEQUENCE</scope>
    <source>
        <strain evidence="1">TX3</strain>
    </source>
</reference>
<evidence type="ECO:0000313" key="2">
    <source>
        <dbReference type="Proteomes" id="UP001176521"/>
    </source>
</evidence>
<protein>
    <submittedName>
        <fullName evidence="1">Uncharacterized protein</fullName>
    </submittedName>
</protein>
<keyword evidence="2" id="KW-1185">Reference proteome</keyword>
<evidence type="ECO:0000313" key="1">
    <source>
        <dbReference type="EMBL" id="KAK0534839.1"/>
    </source>
</evidence>
<accession>A0AAN6GHV2</accession>
<gene>
    <name evidence="1" type="ORF">OC842_002508</name>
</gene>
<proteinExistence type="predicted"/>
<dbReference type="AlphaFoldDB" id="A0AAN6GHV2"/>
<dbReference type="Proteomes" id="UP001176521">
    <property type="component" value="Unassembled WGS sequence"/>
</dbReference>